<dbReference type="Proteomes" id="UP000295258">
    <property type="component" value="Unassembled WGS sequence"/>
</dbReference>
<keyword evidence="2" id="KW-0732">Signal</keyword>
<evidence type="ECO:0000256" key="2">
    <source>
        <dbReference type="SAM" id="SignalP"/>
    </source>
</evidence>
<evidence type="ECO:0000256" key="1">
    <source>
        <dbReference type="SAM" id="MobiDB-lite"/>
    </source>
</evidence>
<evidence type="ECO:0000259" key="3">
    <source>
        <dbReference type="Pfam" id="PF26366"/>
    </source>
</evidence>
<name>A0A4R4UBZ8_9ACTN</name>
<gene>
    <name evidence="4" type="ORF">E1292_45235</name>
</gene>
<evidence type="ECO:0000313" key="4">
    <source>
        <dbReference type="EMBL" id="TDC88760.1"/>
    </source>
</evidence>
<dbReference type="PROSITE" id="PS51257">
    <property type="entry name" value="PROKAR_LIPOPROTEIN"/>
    <property type="match status" value="1"/>
</dbReference>
<accession>A0A4R4UBZ8</accession>
<sequence>MRTTSLIAIALLTVTATGCGLPSLTPPTGQARPTASARGSSPVTPSTSPVATGLTIADAKRGAANWLAEHNRTVKDRDWWDDPSAIDKLFWDGTRHEAVIDRWAVKDGDRRKEREPIRLTGQVSYVPREQTIPGGQWFLLQATYAGRDRPHILAFWRPEGGEFKLAAKSPLHHGQRVPEPRRDAEGYVTAMPARVGREIAQEYLVFWDYDRHDQEGRDGYRLAEDNHSRRAYRTVSKGAYIGYQSYSRPYGFRTADGGSFHVFSLLNDPQSISAVLTLGVATRGKGKALHEIAADWYA</sequence>
<protein>
    <recommendedName>
        <fullName evidence="3">DUF8094 domain-containing protein</fullName>
    </recommendedName>
</protein>
<proteinExistence type="predicted"/>
<dbReference type="AlphaFoldDB" id="A0A4R4UBZ8"/>
<keyword evidence="5" id="KW-1185">Reference proteome</keyword>
<reference evidence="4 5" key="1">
    <citation type="submission" date="2019-03" db="EMBL/GenBank/DDBJ databases">
        <title>Draft genome sequences of novel Actinobacteria.</title>
        <authorList>
            <person name="Sahin N."/>
            <person name="Ay H."/>
            <person name="Saygin H."/>
        </authorList>
    </citation>
    <scope>NUCLEOTIDE SEQUENCE [LARGE SCALE GENOMIC DNA]</scope>
    <source>
        <strain evidence="4 5">KC310</strain>
    </source>
</reference>
<feature type="chain" id="PRO_5039574619" description="DUF8094 domain-containing protein" evidence="2">
    <location>
        <begin position="19"/>
        <end position="298"/>
    </location>
</feature>
<dbReference type="EMBL" id="SMKO01000243">
    <property type="protein sequence ID" value="TDC88760.1"/>
    <property type="molecule type" value="Genomic_DNA"/>
</dbReference>
<feature type="domain" description="DUF8094" evidence="3">
    <location>
        <begin position="104"/>
        <end position="269"/>
    </location>
</feature>
<dbReference type="InterPro" id="IPR058407">
    <property type="entry name" value="DUF8094"/>
</dbReference>
<feature type="signal peptide" evidence="2">
    <location>
        <begin position="1"/>
        <end position="18"/>
    </location>
</feature>
<comment type="caution">
    <text evidence="4">The sequence shown here is derived from an EMBL/GenBank/DDBJ whole genome shotgun (WGS) entry which is preliminary data.</text>
</comment>
<evidence type="ECO:0000313" key="5">
    <source>
        <dbReference type="Proteomes" id="UP000295258"/>
    </source>
</evidence>
<organism evidence="4 5">
    <name type="scientific">Nonomuraea deserti</name>
    <dbReference type="NCBI Taxonomy" id="1848322"/>
    <lineage>
        <taxon>Bacteria</taxon>
        <taxon>Bacillati</taxon>
        <taxon>Actinomycetota</taxon>
        <taxon>Actinomycetes</taxon>
        <taxon>Streptosporangiales</taxon>
        <taxon>Streptosporangiaceae</taxon>
        <taxon>Nonomuraea</taxon>
    </lineage>
</organism>
<dbReference type="Pfam" id="PF26366">
    <property type="entry name" value="DUF8094"/>
    <property type="match status" value="1"/>
</dbReference>
<dbReference type="RefSeq" id="WP_132605969.1">
    <property type="nucleotide sequence ID" value="NZ_SMKO01000243.1"/>
</dbReference>
<feature type="compositionally biased region" description="Polar residues" evidence="1">
    <location>
        <begin position="26"/>
        <end position="39"/>
    </location>
</feature>
<feature type="region of interest" description="Disordered" evidence="1">
    <location>
        <begin position="21"/>
        <end position="49"/>
    </location>
</feature>
<feature type="compositionally biased region" description="Low complexity" evidence="1">
    <location>
        <begin position="40"/>
        <end position="49"/>
    </location>
</feature>